<evidence type="ECO:0000256" key="1">
    <source>
        <dbReference type="SAM" id="Phobius"/>
    </source>
</evidence>
<feature type="transmembrane region" description="Helical" evidence="1">
    <location>
        <begin position="115"/>
        <end position="137"/>
    </location>
</feature>
<dbReference type="EMBL" id="CP036276">
    <property type="protein sequence ID" value="QDU47485.1"/>
    <property type="molecule type" value="Genomic_DNA"/>
</dbReference>
<feature type="transmembrane region" description="Helical" evidence="1">
    <location>
        <begin position="77"/>
        <end position="95"/>
    </location>
</feature>
<evidence type="ECO:0000313" key="3">
    <source>
        <dbReference type="Proteomes" id="UP000319383"/>
    </source>
</evidence>
<proteinExistence type="predicted"/>
<keyword evidence="3" id="KW-1185">Reference proteome</keyword>
<keyword evidence="1" id="KW-0472">Membrane</keyword>
<evidence type="ECO:0000313" key="2">
    <source>
        <dbReference type="EMBL" id="QDU47485.1"/>
    </source>
</evidence>
<name>A0A517ZYE4_9PLAN</name>
<keyword evidence="1" id="KW-1133">Transmembrane helix</keyword>
<feature type="transmembrane region" description="Helical" evidence="1">
    <location>
        <begin position="51"/>
        <end position="70"/>
    </location>
</feature>
<dbReference type="AlphaFoldDB" id="A0A517ZYE4"/>
<reference evidence="2 3" key="1">
    <citation type="submission" date="2019-02" db="EMBL/GenBank/DDBJ databases">
        <title>Deep-cultivation of Planctomycetes and their phenomic and genomic characterization uncovers novel biology.</title>
        <authorList>
            <person name="Wiegand S."/>
            <person name="Jogler M."/>
            <person name="Boedeker C."/>
            <person name="Pinto D."/>
            <person name="Vollmers J."/>
            <person name="Rivas-Marin E."/>
            <person name="Kohn T."/>
            <person name="Peeters S.H."/>
            <person name="Heuer A."/>
            <person name="Rast P."/>
            <person name="Oberbeckmann S."/>
            <person name="Bunk B."/>
            <person name="Jeske O."/>
            <person name="Meyerdierks A."/>
            <person name="Storesund J.E."/>
            <person name="Kallscheuer N."/>
            <person name="Luecker S."/>
            <person name="Lage O.M."/>
            <person name="Pohl T."/>
            <person name="Merkel B.J."/>
            <person name="Hornburger P."/>
            <person name="Mueller R.-W."/>
            <person name="Bruemmer F."/>
            <person name="Labrenz M."/>
            <person name="Spormann A.M."/>
            <person name="Op den Camp H."/>
            <person name="Overmann J."/>
            <person name="Amann R."/>
            <person name="Jetten M.S.M."/>
            <person name="Mascher T."/>
            <person name="Medema M.H."/>
            <person name="Devos D.P."/>
            <person name="Kaster A.-K."/>
            <person name="Ovreas L."/>
            <person name="Rohde M."/>
            <person name="Galperin M.Y."/>
            <person name="Jogler C."/>
        </authorList>
    </citation>
    <scope>NUCLEOTIDE SEQUENCE [LARGE SCALE GENOMIC DNA]</scope>
    <source>
        <strain evidence="2 3">Mal52</strain>
    </source>
</reference>
<keyword evidence="1" id="KW-0812">Transmembrane</keyword>
<sequence>MATLMKPTPVKLMLGTIGYLCITFPLAYVWHLVAFQATYERLHYFSRSEPIIAFGFAAILLQGILLSWIYPQLCRGTSFFGGVLKFAAIMGGYHWSMHVLAAAAKQNIQPLGTWFLIESTYLAIQFFLGSLWLGWIYRTKAVELATGEQM</sequence>
<accession>A0A517ZYE4</accession>
<dbReference type="KEGG" id="sdyn:Mal52_60170"/>
<feature type="transmembrane region" description="Helical" evidence="1">
    <location>
        <begin position="12"/>
        <end position="31"/>
    </location>
</feature>
<gene>
    <name evidence="2" type="ORF">Mal52_60170</name>
</gene>
<dbReference type="Proteomes" id="UP000319383">
    <property type="component" value="Chromosome"/>
</dbReference>
<organism evidence="2 3">
    <name type="scientific">Symmachiella dynata</name>
    <dbReference type="NCBI Taxonomy" id="2527995"/>
    <lineage>
        <taxon>Bacteria</taxon>
        <taxon>Pseudomonadati</taxon>
        <taxon>Planctomycetota</taxon>
        <taxon>Planctomycetia</taxon>
        <taxon>Planctomycetales</taxon>
        <taxon>Planctomycetaceae</taxon>
        <taxon>Symmachiella</taxon>
    </lineage>
</organism>
<protein>
    <submittedName>
        <fullName evidence="2">Uncharacterized protein</fullName>
    </submittedName>
</protein>